<gene>
    <name evidence="2" type="ORF">PVAP13_7NG255600</name>
</gene>
<keyword evidence="3" id="KW-1185">Reference proteome</keyword>
<protein>
    <submittedName>
        <fullName evidence="2">Uncharacterized protein</fullName>
    </submittedName>
</protein>
<proteinExistence type="predicted"/>
<evidence type="ECO:0000256" key="1">
    <source>
        <dbReference type="SAM" id="MobiDB-lite"/>
    </source>
</evidence>
<dbReference type="EMBL" id="CM029050">
    <property type="protein sequence ID" value="KAG2567193.1"/>
    <property type="molecule type" value="Genomic_DNA"/>
</dbReference>
<feature type="region of interest" description="Disordered" evidence="1">
    <location>
        <begin position="1"/>
        <end position="21"/>
    </location>
</feature>
<evidence type="ECO:0000313" key="3">
    <source>
        <dbReference type="Proteomes" id="UP000823388"/>
    </source>
</evidence>
<comment type="caution">
    <text evidence="2">The sequence shown here is derived from an EMBL/GenBank/DDBJ whole genome shotgun (WGS) entry which is preliminary data.</text>
</comment>
<name>A0A8T0PZ38_PANVG</name>
<evidence type="ECO:0000313" key="2">
    <source>
        <dbReference type="EMBL" id="KAG2567193.1"/>
    </source>
</evidence>
<dbReference type="AlphaFoldDB" id="A0A8T0PZ38"/>
<feature type="compositionally biased region" description="Basic and acidic residues" evidence="1">
    <location>
        <begin position="1"/>
        <end position="10"/>
    </location>
</feature>
<sequence length="75" mass="8742">MRHRSDERSELNSNWASHPREADKKLCKIVRSIKPRGGHKNIIFSLVHLRLQQIKLAAQEQNPWLLSFPSLSSKQ</sequence>
<accession>A0A8T0PZ38</accession>
<dbReference type="Proteomes" id="UP000823388">
    <property type="component" value="Chromosome 7N"/>
</dbReference>
<organism evidence="2 3">
    <name type="scientific">Panicum virgatum</name>
    <name type="common">Blackwell switchgrass</name>
    <dbReference type="NCBI Taxonomy" id="38727"/>
    <lineage>
        <taxon>Eukaryota</taxon>
        <taxon>Viridiplantae</taxon>
        <taxon>Streptophyta</taxon>
        <taxon>Embryophyta</taxon>
        <taxon>Tracheophyta</taxon>
        <taxon>Spermatophyta</taxon>
        <taxon>Magnoliopsida</taxon>
        <taxon>Liliopsida</taxon>
        <taxon>Poales</taxon>
        <taxon>Poaceae</taxon>
        <taxon>PACMAD clade</taxon>
        <taxon>Panicoideae</taxon>
        <taxon>Panicodae</taxon>
        <taxon>Paniceae</taxon>
        <taxon>Panicinae</taxon>
        <taxon>Panicum</taxon>
        <taxon>Panicum sect. Hiantes</taxon>
    </lineage>
</organism>
<reference evidence="2" key="1">
    <citation type="submission" date="2020-05" db="EMBL/GenBank/DDBJ databases">
        <title>WGS assembly of Panicum virgatum.</title>
        <authorList>
            <person name="Lovell J.T."/>
            <person name="Jenkins J."/>
            <person name="Shu S."/>
            <person name="Juenger T.E."/>
            <person name="Schmutz J."/>
        </authorList>
    </citation>
    <scope>NUCLEOTIDE SEQUENCE</scope>
    <source>
        <strain evidence="2">AP13</strain>
    </source>
</reference>